<accession>A0ABW2I5W9</accession>
<name>A0ABW2I5W9_9ACTN</name>
<reference evidence="3" key="1">
    <citation type="journal article" date="2019" name="Int. J. Syst. Evol. Microbiol.">
        <title>The Global Catalogue of Microorganisms (GCM) 10K type strain sequencing project: providing services to taxonomists for standard genome sequencing and annotation.</title>
        <authorList>
            <consortium name="The Broad Institute Genomics Platform"/>
            <consortium name="The Broad Institute Genome Sequencing Center for Infectious Disease"/>
            <person name="Wu L."/>
            <person name="Ma J."/>
        </authorList>
    </citation>
    <scope>NUCLEOTIDE SEQUENCE [LARGE SCALE GENOMIC DNA]</scope>
    <source>
        <strain evidence="3">XZYJT-10</strain>
    </source>
</reference>
<gene>
    <name evidence="2" type="ORF">ACFQS1_40305</name>
</gene>
<evidence type="ECO:0000313" key="2">
    <source>
        <dbReference type="EMBL" id="MFC7280233.1"/>
    </source>
</evidence>
<organism evidence="2 3">
    <name type="scientific">Paractinoplanes rhizophilus</name>
    <dbReference type="NCBI Taxonomy" id="1416877"/>
    <lineage>
        <taxon>Bacteria</taxon>
        <taxon>Bacillati</taxon>
        <taxon>Actinomycetota</taxon>
        <taxon>Actinomycetes</taxon>
        <taxon>Micromonosporales</taxon>
        <taxon>Micromonosporaceae</taxon>
        <taxon>Paractinoplanes</taxon>
    </lineage>
</organism>
<feature type="non-terminal residue" evidence="2">
    <location>
        <position position="1"/>
    </location>
</feature>
<keyword evidence="3" id="KW-1185">Reference proteome</keyword>
<sequence>PLTRPTPTDDRTPAQRRADALIDICRLALRTRQLPDDGGEPPQLAVTIAYQPLTHTLSTATTDTGHRLSATTARRLACDARILPAVLGTAGQILDTGRTQRLATASLRRALHIRDGGCAFPGCDRPSRWGGERVHRVPPEPDRRRVDTDLDTSVTMIEQHRITNGSLVGFGSPGPSPDRLGRYSLRENHANSDVRYCAWWKAGLGRSSSRAERSSASEFLSRR</sequence>
<proteinExistence type="predicted"/>
<dbReference type="Proteomes" id="UP001596548">
    <property type="component" value="Unassembled WGS sequence"/>
</dbReference>
<evidence type="ECO:0000259" key="1">
    <source>
        <dbReference type="Pfam" id="PF02720"/>
    </source>
</evidence>
<comment type="caution">
    <text evidence="2">The sequence shown here is derived from an EMBL/GenBank/DDBJ whole genome shotgun (WGS) entry which is preliminary data.</text>
</comment>
<dbReference type="InterPro" id="IPR003870">
    <property type="entry name" value="DUF222"/>
</dbReference>
<dbReference type="EMBL" id="JBHTBJ010000096">
    <property type="protein sequence ID" value="MFC7280233.1"/>
    <property type="molecule type" value="Genomic_DNA"/>
</dbReference>
<protein>
    <submittedName>
        <fullName evidence="2">DUF222 domain-containing protein</fullName>
    </submittedName>
</protein>
<feature type="domain" description="DUF222" evidence="1">
    <location>
        <begin position="8"/>
        <end position="115"/>
    </location>
</feature>
<dbReference type="Pfam" id="PF02720">
    <property type="entry name" value="DUF222"/>
    <property type="match status" value="1"/>
</dbReference>
<evidence type="ECO:0000313" key="3">
    <source>
        <dbReference type="Proteomes" id="UP001596548"/>
    </source>
</evidence>
<dbReference type="RefSeq" id="WP_378978325.1">
    <property type="nucleotide sequence ID" value="NZ_JBHTBJ010000096.1"/>
</dbReference>